<protein>
    <recommendedName>
        <fullName evidence="3">EF-hand domain-containing protein</fullName>
    </recommendedName>
</protein>
<dbReference type="Pfam" id="PF13499">
    <property type="entry name" value="EF-hand_7"/>
    <property type="match status" value="1"/>
</dbReference>
<keyword evidence="1" id="KW-0106">Calcium</keyword>
<evidence type="ECO:0000259" key="3">
    <source>
        <dbReference type="PROSITE" id="PS50222"/>
    </source>
</evidence>
<feature type="chain" id="PRO_5024878717" description="EF-hand domain-containing protein" evidence="2">
    <location>
        <begin position="20"/>
        <end position="128"/>
    </location>
</feature>
<dbReference type="PROSITE" id="PS00018">
    <property type="entry name" value="EF_HAND_1"/>
    <property type="match status" value="1"/>
</dbReference>
<dbReference type="AlphaFoldDB" id="A0A5N5D6W8"/>
<dbReference type="EMBL" id="VCHE01000057">
    <property type="protein sequence ID" value="KAB2573523.1"/>
    <property type="molecule type" value="Genomic_DNA"/>
</dbReference>
<reference evidence="4 5" key="1">
    <citation type="journal article" date="2019" name="Sci. Rep.">
        <title>A multi-omics analysis of the grapevine pathogen Lasiodiplodia theobromae reveals that temperature affects the expression of virulence- and pathogenicity-related genes.</title>
        <authorList>
            <person name="Felix C."/>
            <person name="Meneses R."/>
            <person name="Goncalves M.F.M."/>
            <person name="Tilleman L."/>
            <person name="Duarte A.S."/>
            <person name="Jorrin-Novo J.V."/>
            <person name="Van de Peer Y."/>
            <person name="Deforce D."/>
            <person name="Van Nieuwerburgh F."/>
            <person name="Esteves A.C."/>
            <person name="Alves A."/>
        </authorList>
    </citation>
    <scope>NUCLEOTIDE SEQUENCE [LARGE SCALE GENOMIC DNA]</scope>
    <source>
        <strain evidence="4 5">LA-SOL3</strain>
    </source>
</reference>
<dbReference type="GO" id="GO:0005509">
    <property type="term" value="F:calcium ion binding"/>
    <property type="evidence" value="ECO:0007669"/>
    <property type="project" value="InterPro"/>
</dbReference>
<keyword evidence="2" id="KW-0732">Signal</keyword>
<keyword evidence="5" id="KW-1185">Reference proteome</keyword>
<feature type="signal peptide" evidence="2">
    <location>
        <begin position="1"/>
        <end position="19"/>
    </location>
</feature>
<dbReference type="SUPFAM" id="SSF47473">
    <property type="entry name" value="EF-hand"/>
    <property type="match status" value="1"/>
</dbReference>
<comment type="caution">
    <text evidence="4">The sequence shown here is derived from an EMBL/GenBank/DDBJ whole genome shotgun (WGS) entry which is preliminary data.</text>
</comment>
<dbReference type="CDD" id="cd00051">
    <property type="entry name" value="EFh"/>
    <property type="match status" value="1"/>
</dbReference>
<accession>A0A5N5D6W8</accession>
<organism evidence="4 5">
    <name type="scientific">Lasiodiplodia theobromae</name>
    <dbReference type="NCBI Taxonomy" id="45133"/>
    <lineage>
        <taxon>Eukaryota</taxon>
        <taxon>Fungi</taxon>
        <taxon>Dikarya</taxon>
        <taxon>Ascomycota</taxon>
        <taxon>Pezizomycotina</taxon>
        <taxon>Dothideomycetes</taxon>
        <taxon>Dothideomycetes incertae sedis</taxon>
        <taxon>Botryosphaeriales</taxon>
        <taxon>Botryosphaeriaceae</taxon>
        <taxon>Lasiodiplodia</taxon>
    </lineage>
</organism>
<evidence type="ECO:0000256" key="2">
    <source>
        <dbReference type="SAM" id="SignalP"/>
    </source>
</evidence>
<gene>
    <name evidence="4" type="ORF">DBV05_g7806</name>
</gene>
<sequence length="128" mass="13695">MRFSTIFTLLVAVAPFALADCCYKDDSTGLCRDGSLASPCCGKGKCNIFCCNCDYGCKNTASRKRSEAAMFETADVFKAANSDGTGRLTLQQLTQYHGVAEDDAAVAKMFHDADKNGDGVITLDEVIP</sequence>
<evidence type="ECO:0000313" key="4">
    <source>
        <dbReference type="EMBL" id="KAB2573523.1"/>
    </source>
</evidence>
<evidence type="ECO:0000313" key="5">
    <source>
        <dbReference type="Proteomes" id="UP000325902"/>
    </source>
</evidence>
<dbReference type="Gene3D" id="3.30.70.2800">
    <property type="match status" value="1"/>
</dbReference>
<dbReference type="InterPro" id="IPR002048">
    <property type="entry name" value="EF_hand_dom"/>
</dbReference>
<dbReference type="PROSITE" id="PS50222">
    <property type="entry name" value="EF_HAND_2"/>
    <property type="match status" value="1"/>
</dbReference>
<dbReference type="Gene3D" id="1.10.238.10">
    <property type="entry name" value="EF-hand"/>
    <property type="match status" value="1"/>
</dbReference>
<dbReference type="OrthoDB" id="444540at2759"/>
<dbReference type="Proteomes" id="UP000325902">
    <property type="component" value="Unassembled WGS sequence"/>
</dbReference>
<dbReference type="InterPro" id="IPR018247">
    <property type="entry name" value="EF_Hand_1_Ca_BS"/>
</dbReference>
<name>A0A5N5D6W8_9PEZI</name>
<proteinExistence type="predicted"/>
<feature type="domain" description="EF-hand" evidence="3">
    <location>
        <begin position="101"/>
        <end position="128"/>
    </location>
</feature>
<evidence type="ECO:0000256" key="1">
    <source>
        <dbReference type="ARBA" id="ARBA00022837"/>
    </source>
</evidence>
<dbReference type="InterPro" id="IPR011992">
    <property type="entry name" value="EF-hand-dom_pair"/>
</dbReference>